<gene>
    <name evidence="1" type="ORF">B0T18DRAFT_420148</name>
</gene>
<dbReference type="AlphaFoldDB" id="A0AA40K0L0"/>
<keyword evidence="2" id="KW-1185">Reference proteome</keyword>
<reference evidence="1" key="1">
    <citation type="submission" date="2023-06" db="EMBL/GenBank/DDBJ databases">
        <title>Genome-scale phylogeny and comparative genomics of the fungal order Sordariales.</title>
        <authorList>
            <consortium name="Lawrence Berkeley National Laboratory"/>
            <person name="Hensen N."/>
            <person name="Bonometti L."/>
            <person name="Westerberg I."/>
            <person name="Brannstrom I.O."/>
            <person name="Guillou S."/>
            <person name="Cros-Aarteil S."/>
            <person name="Calhoun S."/>
            <person name="Haridas S."/>
            <person name="Kuo A."/>
            <person name="Mondo S."/>
            <person name="Pangilinan J."/>
            <person name="Riley R."/>
            <person name="LaButti K."/>
            <person name="Andreopoulos B."/>
            <person name="Lipzen A."/>
            <person name="Chen C."/>
            <person name="Yanf M."/>
            <person name="Daum C."/>
            <person name="Ng V."/>
            <person name="Clum A."/>
            <person name="Steindorff A."/>
            <person name="Ohm R."/>
            <person name="Martin F."/>
            <person name="Silar P."/>
            <person name="Natvig D."/>
            <person name="Lalanne C."/>
            <person name="Gautier V."/>
            <person name="Ament-velasquez S.L."/>
            <person name="Kruys A."/>
            <person name="Hutchinson M.I."/>
            <person name="Powell A.J."/>
            <person name="Barry K."/>
            <person name="Miller A.N."/>
            <person name="Grigoriev I.V."/>
            <person name="Debuchy R."/>
            <person name="Gladieux P."/>
            <person name="Thoren M.H."/>
            <person name="Johannesson H."/>
        </authorList>
    </citation>
    <scope>NUCLEOTIDE SEQUENCE</scope>
    <source>
        <strain evidence="1">SMH3187-1</strain>
    </source>
</reference>
<name>A0AA40K0L0_9PEZI</name>
<evidence type="ECO:0000313" key="2">
    <source>
        <dbReference type="Proteomes" id="UP001172155"/>
    </source>
</evidence>
<evidence type="ECO:0000313" key="1">
    <source>
        <dbReference type="EMBL" id="KAK0741436.1"/>
    </source>
</evidence>
<accession>A0AA40K0L0</accession>
<sequence length="83" mass="9088">MSMPVKMVKTVSQAFTTVMGIYGPVTVAYVQETDTWKRDFLSHQAMTEFAAAVERQAKSGELSADVTTVALMETPHQSANDMS</sequence>
<protein>
    <submittedName>
        <fullName evidence="1">Uncharacterized protein</fullName>
    </submittedName>
</protein>
<proteinExistence type="predicted"/>
<organism evidence="1 2">
    <name type="scientific">Schizothecium vesticola</name>
    <dbReference type="NCBI Taxonomy" id="314040"/>
    <lineage>
        <taxon>Eukaryota</taxon>
        <taxon>Fungi</taxon>
        <taxon>Dikarya</taxon>
        <taxon>Ascomycota</taxon>
        <taxon>Pezizomycotina</taxon>
        <taxon>Sordariomycetes</taxon>
        <taxon>Sordariomycetidae</taxon>
        <taxon>Sordariales</taxon>
        <taxon>Schizotheciaceae</taxon>
        <taxon>Schizothecium</taxon>
    </lineage>
</organism>
<dbReference type="Proteomes" id="UP001172155">
    <property type="component" value="Unassembled WGS sequence"/>
</dbReference>
<dbReference type="EMBL" id="JAUKUD010000006">
    <property type="protein sequence ID" value="KAK0741436.1"/>
    <property type="molecule type" value="Genomic_DNA"/>
</dbReference>
<comment type="caution">
    <text evidence="1">The sequence shown here is derived from an EMBL/GenBank/DDBJ whole genome shotgun (WGS) entry which is preliminary data.</text>
</comment>